<organism evidence="2 3">
    <name type="scientific">Phaeobacter gallaeciensis</name>
    <dbReference type="NCBI Taxonomy" id="60890"/>
    <lineage>
        <taxon>Bacteria</taxon>
        <taxon>Pseudomonadati</taxon>
        <taxon>Pseudomonadota</taxon>
        <taxon>Alphaproteobacteria</taxon>
        <taxon>Rhodobacterales</taxon>
        <taxon>Roseobacteraceae</taxon>
        <taxon>Phaeobacter</taxon>
    </lineage>
</organism>
<gene>
    <name evidence="2" type="ORF">DS909_07635</name>
</gene>
<evidence type="ECO:0000259" key="1">
    <source>
        <dbReference type="Pfam" id="PF07045"/>
    </source>
</evidence>
<dbReference type="Pfam" id="PF07045">
    <property type="entry name" value="DUF1330"/>
    <property type="match status" value="1"/>
</dbReference>
<dbReference type="Proteomes" id="UP000252706">
    <property type="component" value="Unassembled WGS sequence"/>
</dbReference>
<dbReference type="EMBL" id="QOCE01000017">
    <property type="protein sequence ID" value="RBW58002.1"/>
    <property type="molecule type" value="Genomic_DNA"/>
</dbReference>
<dbReference type="InterPro" id="IPR010753">
    <property type="entry name" value="DUF1330"/>
</dbReference>
<comment type="caution">
    <text evidence="2">The sequence shown here is derived from an EMBL/GenBank/DDBJ whole genome shotgun (WGS) entry which is preliminary data.</text>
</comment>
<dbReference type="SUPFAM" id="SSF54909">
    <property type="entry name" value="Dimeric alpha+beta barrel"/>
    <property type="match status" value="1"/>
</dbReference>
<name>A0A366X3V9_9RHOB</name>
<proteinExistence type="predicted"/>
<evidence type="ECO:0000313" key="3">
    <source>
        <dbReference type="Proteomes" id="UP000252706"/>
    </source>
</evidence>
<reference evidence="2 3" key="1">
    <citation type="submission" date="2018-07" db="EMBL/GenBank/DDBJ databases">
        <title>Modular assembly of carbohydrate-degrading microbial communities in the ocean.</title>
        <authorList>
            <person name="Enke T.N."/>
            <person name="Datta M.S."/>
            <person name="Schwartzman J.A."/>
            <person name="Cermak N."/>
            <person name="Schmitz D.A."/>
            <person name="Barrere J."/>
            <person name="Cordero O.X."/>
        </authorList>
    </citation>
    <scope>NUCLEOTIDE SEQUENCE [LARGE SCALE GENOMIC DNA]</scope>
    <source>
        <strain evidence="2 3">C3M10</strain>
    </source>
</reference>
<dbReference type="OrthoDB" id="9806380at2"/>
<sequence>MASIIPMHRHLTSRPKTETHIPAYIVSLMTITYPETYKQYTSRIPPIIKKYGGKFRPLEKRSPASRDRTMKVAWSSSSFQIWRASKHGLPTPTIRTR</sequence>
<dbReference type="InterPro" id="IPR011008">
    <property type="entry name" value="Dimeric_a/b-barrel"/>
</dbReference>
<protein>
    <recommendedName>
        <fullName evidence="1">DUF1330 domain-containing protein</fullName>
    </recommendedName>
</protein>
<feature type="domain" description="DUF1330" evidence="1">
    <location>
        <begin position="22"/>
        <end position="55"/>
    </location>
</feature>
<accession>A0A366X3V9</accession>
<dbReference type="Gene3D" id="3.30.70.100">
    <property type="match status" value="1"/>
</dbReference>
<dbReference type="AlphaFoldDB" id="A0A366X3V9"/>
<evidence type="ECO:0000313" key="2">
    <source>
        <dbReference type="EMBL" id="RBW58002.1"/>
    </source>
</evidence>